<evidence type="ECO:0000256" key="2">
    <source>
        <dbReference type="ARBA" id="ARBA00022516"/>
    </source>
</evidence>
<accession>A0A8T0EXV8</accession>
<protein>
    <recommendedName>
        <fullName evidence="10">Elongation of very long chain fatty acids protein</fullName>
        <ecNumber evidence="10">2.3.1.199</ecNumber>
    </recommendedName>
    <alternativeName>
        <fullName evidence="10">Very-long-chain 3-oxoacyl-CoA synthase</fullName>
    </alternativeName>
</protein>
<dbReference type="InterPro" id="IPR002076">
    <property type="entry name" value="ELO_fam"/>
</dbReference>
<comment type="caution">
    <text evidence="10">Lacks conserved residue(s) required for the propagation of feature annotation.</text>
</comment>
<dbReference type="GO" id="GO:0019367">
    <property type="term" value="P:fatty acid elongation, saturated fatty acid"/>
    <property type="evidence" value="ECO:0007669"/>
    <property type="project" value="TreeGrafter"/>
</dbReference>
<keyword evidence="3 10" id="KW-0808">Transferase</keyword>
<feature type="transmembrane region" description="Helical" evidence="10">
    <location>
        <begin position="24"/>
        <end position="44"/>
    </location>
</feature>
<keyword evidence="2 10" id="KW-0444">Lipid biosynthesis</keyword>
<dbReference type="Pfam" id="PF01151">
    <property type="entry name" value="ELO"/>
    <property type="match status" value="1"/>
</dbReference>
<evidence type="ECO:0000313" key="11">
    <source>
        <dbReference type="EMBL" id="KAF8783205.1"/>
    </source>
</evidence>
<feature type="transmembrane region" description="Helical" evidence="10">
    <location>
        <begin position="106"/>
        <end position="124"/>
    </location>
</feature>
<reference evidence="11" key="2">
    <citation type="submission" date="2020-06" db="EMBL/GenBank/DDBJ databases">
        <authorList>
            <person name="Sheffer M."/>
        </authorList>
    </citation>
    <scope>NUCLEOTIDE SEQUENCE</scope>
</reference>
<keyword evidence="9 10" id="KW-0275">Fatty acid biosynthesis</keyword>
<evidence type="ECO:0000256" key="3">
    <source>
        <dbReference type="ARBA" id="ARBA00022679"/>
    </source>
</evidence>
<evidence type="ECO:0000256" key="1">
    <source>
        <dbReference type="ARBA" id="ARBA00004141"/>
    </source>
</evidence>
<proteinExistence type="inferred from homology"/>
<dbReference type="GO" id="GO:0005789">
    <property type="term" value="C:endoplasmic reticulum membrane"/>
    <property type="evidence" value="ECO:0007669"/>
    <property type="project" value="TreeGrafter"/>
</dbReference>
<keyword evidence="5 10" id="KW-0276">Fatty acid metabolism</keyword>
<gene>
    <name evidence="11" type="ORF">HNY73_013400</name>
</gene>
<keyword evidence="8 10" id="KW-0472">Membrane</keyword>
<evidence type="ECO:0000256" key="4">
    <source>
        <dbReference type="ARBA" id="ARBA00022692"/>
    </source>
</evidence>
<dbReference type="PANTHER" id="PTHR11157:SF21">
    <property type="entry name" value="ELONGATION OF VERY LONG CHAIN FATTY ACIDS PROTEIN"/>
    <property type="match status" value="1"/>
</dbReference>
<dbReference type="PANTHER" id="PTHR11157">
    <property type="entry name" value="FATTY ACID ACYL TRANSFERASE-RELATED"/>
    <property type="match status" value="1"/>
</dbReference>
<evidence type="ECO:0000256" key="10">
    <source>
        <dbReference type="RuleBase" id="RU361115"/>
    </source>
</evidence>
<evidence type="ECO:0000256" key="7">
    <source>
        <dbReference type="ARBA" id="ARBA00023098"/>
    </source>
</evidence>
<name>A0A8T0EXV8_ARGBR</name>
<dbReference type="Proteomes" id="UP000807504">
    <property type="component" value="Unassembled WGS sequence"/>
</dbReference>
<keyword evidence="12" id="KW-1185">Reference proteome</keyword>
<organism evidence="11 12">
    <name type="scientific">Argiope bruennichi</name>
    <name type="common">Wasp spider</name>
    <name type="synonym">Aranea bruennichi</name>
    <dbReference type="NCBI Taxonomy" id="94029"/>
    <lineage>
        <taxon>Eukaryota</taxon>
        <taxon>Metazoa</taxon>
        <taxon>Ecdysozoa</taxon>
        <taxon>Arthropoda</taxon>
        <taxon>Chelicerata</taxon>
        <taxon>Arachnida</taxon>
        <taxon>Araneae</taxon>
        <taxon>Araneomorphae</taxon>
        <taxon>Entelegynae</taxon>
        <taxon>Araneoidea</taxon>
        <taxon>Araneidae</taxon>
        <taxon>Argiope</taxon>
    </lineage>
</organism>
<evidence type="ECO:0000256" key="6">
    <source>
        <dbReference type="ARBA" id="ARBA00022989"/>
    </source>
</evidence>
<evidence type="ECO:0000256" key="5">
    <source>
        <dbReference type="ARBA" id="ARBA00022832"/>
    </source>
</evidence>
<feature type="transmembrane region" description="Helical" evidence="10">
    <location>
        <begin position="56"/>
        <end position="75"/>
    </location>
</feature>
<dbReference type="AlphaFoldDB" id="A0A8T0EXV8"/>
<dbReference type="GO" id="GO:0009922">
    <property type="term" value="F:fatty acid elongase activity"/>
    <property type="evidence" value="ECO:0007669"/>
    <property type="project" value="UniProtKB-EC"/>
</dbReference>
<dbReference type="GO" id="GO:0034625">
    <property type="term" value="P:fatty acid elongation, monounsaturated fatty acid"/>
    <property type="evidence" value="ECO:0007669"/>
    <property type="project" value="TreeGrafter"/>
</dbReference>
<comment type="similarity">
    <text evidence="10">Belongs to the ELO family.</text>
</comment>
<dbReference type="GO" id="GO:0030148">
    <property type="term" value="P:sphingolipid biosynthetic process"/>
    <property type="evidence" value="ECO:0007669"/>
    <property type="project" value="TreeGrafter"/>
</dbReference>
<dbReference type="GO" id="GO:0042761">
    <property type="term" value="P:very long-chain fatty acid biosynthetic process"/>
    <property type="evidence" value="ECO:0007669"/>
    <property type="project" value="TreeGrafter"/>
</dbReference>
<evidence type="ECO:0000313" key="12">
    <source>
        <dbReference type="Proteomes" id="UP000807504"/>
    </source>
</evidence>
<dbReference type="EMBL" id="JABXBU010001863">
    <property type="protein sequence ID" value="KAF8783205.1"/>
    <property type="molecule type" value="Genomic_DNA"/>
</dbReference>
<feature type="transmembrane region" description="Helical" evidence="10">
    <location>
        <begin position="131"/>
        <end position="150"/>
    </location>
</feature>
<sequence length="166" mass="19957">MWLEKIHDFLYISDYKIILKNPTVAVSIITAYLSFIFLVGPAFMKNRKPYTLRKTLIVYNFLQSALNAYVTYEALFDLWVKWDLRCKIKDNPNFEEILQDALVYFWHYYLLKYVDLLDTVFFVLRKKKSQITFLHVIHHAGMVLIINWGWQHFREAAAYYIVICLL</sequence>
<comment type="caution">
    <text evidence="11">The sequence shown here is derived from an EMBL/GenBank/DDBJ whole genome shotgun (WGS) entry which is preliminary data.</text>
</comment>
<keyword evidence="7 10" id="KW-0443">Lipid metabolism</keyword>
<dbReference type="GO" id="GO:0034626">
    <property type="term" value="P:fatty acid elongation, polyunsaturated fatty acid"/>
    <property type="evidence" value="ECO:0007669"/>
    <property type="project" value="TreeGrafter"/>
</dbReference>
<keyword evidence="4 10" id="KW-0812">Transmembrane</keyword>
<keyword evidence="6 10" id="KW-1133">Transmembrane helix</keyword>
<evidence type="ECO:0000256" key="8">
    <source>
        <dbReference type="ARBA" id="ARBA00023136"/>
    </source>
</evidence>
<dbReference type="EC" id="2.3.1.199" evidence="10"/>
<evidence type="ECO:0000256" key="9">
    <source>
        <dbReference type="ARBA" id="ARBA00023160"/>
    </source>
</evidence>
<reference evidence="11" key="1">
    <citation type="journal article" date="2020" name="bioRxiv">
        <title>Chromosome-level reference genome of the European wasp spider Argiope bruennichi: a resource for studies on range expansion and evolutionary adaptation.</title>
        <authorList>
            <person name="Sheffer M.M."/>
            <person name="Hoppe A."/>
            <person name="Krehenwinkel H."/>
            <person name="Uhl G."/>
            <person name="Kuss A.W."/>
            <person name="Jensen L."/>
            <person name="Jensen C."/>
            <person name="Gillespie R.G."/>
            <person name="Hoff K.J."/>
            <person name="Prost S."/>
        </authorList>
    </citation>
    <scope>NUCLEOTIDE SEQUENCE</scope>
</reference>
<comment type="catalytic activity">
    <reaction evidence="10">
        <text>a very-long-chain acyl-CoA + malonyl-CoA + H(+) = a very-long-chain 3-oxoacyl-CoA + CO2 + CoA</text>
        <dbReference type="Rhea" id="RHEA:32727"/>
        <dbReference type="ChEBI" id="CHEBI:15378"/>
        <dbReference type="ChEBI" id="CHEBI:16526"/>
        <dbReference type="ChEBI" id="CHEBI:57287"/>
        <dbReference type="ChEBI" id="CHEBI:57384"/>
        <dbReference type="ChEBI" id="CHEBI:90725"/>
        <dbReference type="ChEBI" id="CHEBI:90736"/>
        <dbReference type="EC" id="2.3.1.199"/>
    </reaction>
</comment>
<comment type="subcellular location">
    <subcellularLocation>
        <location evidence="1">Membrane</location>
        <topology evidence="1">Multi-pass membrane protein</topology>
    </subcellularLocation>
</comment>